<gene>
    <name evidence="1" type="ORF">DFI_02480</name>
</gene>
<evidence type="ECO:0000313" key="2">
    <source>
        <dbReference type="Proteomes" id="UP000259030"/>
    </source>
</evidence>
<sequence length="83" mass="9079">MWSAVPDVLVTDLGDELVLLDPASSEMFSLNDTGRLLWQALPAPENDLTALLEGEYGLPHEQAQADVHALLTSLEARHLITRS</sequence>
<keyword evidence="2" id="KW-1185">Reference proteome</keyword>
<evidence type="ECO:0000313" key="1">
    <source>
        <dbReference type="EMBL" id="ASN80021.1"/>
    </source>
</evidence>
<dbReference type="InterPro" id="IPR041881">
    <property type="entry name" value="PqqD_sf"/>
</dbReference>
<accession>A0A221STR5</accession>
<dbReference type="KEGG" id="dfc:DFI_02480"/>
<proteinExistence type="predicted"/>
<dbReference type="AlphaFoldDB" id="A0A221STR5"/>
<name>A0A221STR5_9DEIO</name>
<dbReference type="EMBL" id="CP021081">
    <property type="protein sequence ID" value="ASN80021.1"/>
    <property type="molecule type" value="Genomic_DNA"/>
</dbReference>
<organism evidence="1 2">
    <name type="scientific">Deinococcus ficus</name>
    <dbReference type="NCBI Taxonomy" id="317577"/>
    <lineage>
        <taxon>Bacteria</taxon>
        <taxon>Thermotogati</taxon>
        <taxon>Deinococcota</taxon>
        <taxon>Deinococci</taxon>
        <taxon>Deinococcales</taxon>
        <taxon>Deinococcaceae</taxon>
        <taxon>Deinococcus</taxon>
    </lineage>
</organism>
<protein>
    <submittedName>
        <fullName evidence="1">PqqD family protein</fullName>
    </submittedName>
</protein>
<dbReference type="Pfam" id="PF05402">
    <property type="entry name" value="PqqD"/>
    <property type="match status" value="1"/>
</dbReference>
<dbReference type="Proteomes" id="UP000259030">
    <property type="component" value="Chromosome"/>
</dbReference>
<dbReference type="Gene3D" id="1.10.10.1150">
    <property type="entry name" value="Coenzyme PQQ synthesis protein D (PqqD)"/>
    <property type="match status" value="1"/>
</dbReference>
<dbReference type="STRING" id="317577.GCA_000419625_00645"/>
<dbReference type="InterPro" id="IPR008792">
    <property type="entry name" value="PQQD"/>
</dbReference>
<reference evidence="1 2" key="1">
    <citation type="submission" date="2017-05" db="EMBL/GenBank/DDBJ databases">
        <title>The complete genome sequence of Deinococcus ficus isolated from the rhizosphere of the Ficus religiosa L. in Taiwan.</title>
        <authorList>
            <person name="Wu K.-M."/>
            <person name="Liao T.-L."/>
            <person name="Liu Y.-M."/>
            <person name="Young C.-C."/>
            <person name="Tsai S.-F."/>
        </authorList>
    </citation>
    <scope>NUCLEOTIDE SEQUENCE [LARGE SCALE GENOMIC DNA]</scope>
    <source>
        <strain evidence="1 2">CC-FR2-10</strain>
    </source>
</reference>
<dbReference type="RefSeq" id="WP_027463337.1">
    <property type="nucleotide sequence ID" value="NZ_CP021081.1"/>
</dbReference>